<dbReference type="GO" id="GO:0016780">
    <property type="term" value="F:phosphotransferase activity, for other substituted phosphate groups"/>
    <property type="evidence" value="ECO:0007669"/>
    <property type="project" value="InterPro"/>
</dbReference>
<keyword evidence="7" id="KW-0460">Magnesium</keyword>
<feature type="transmembrane region" description="Helical" evidence="8">
    <location>
        <begin position="146"/>
        <end position="165"/>
    </location>
</feature>
<feature type="binding site" evidence="7">
    <location>
        <position position="164"/>
    </location>
    <ligand>
        <name>Mg(2+)</name>
        <dbReference type="ChEBI" id="CHEBI:18420"/>
    </ligand>
</feature>
<keyword evidence="3 9" id="KW-0808">Transferase</keyword>
<proteinExistence type="predicted"/>
<feature type="transmembrane region" description="Helical" evidence="8">
    <location>
        <begin position="80"/>
        <end position="97"/>
    </location>
</feature>
<feature type="transmembrane region" description="Helical" evidence="8">
    <location>
        <begin position="6"/>
        <end position="27"/>
    </location>
</feature>
<evidence type="ECO:0000256" key="6">
    <source>
        <dbReference type="ARBA" id="ARBA00023136"/>
    </source>
</evidence>
<keyword evidence="5 8" id="KW-1133">Transmembrane helix</keyword>
<feature type="transmembrane region" description="Helical" evidence="8">
    <location>
        <begin position="197"/>
        <end position="214"/>
    </location>
</feature>
<feature type="transmembrane region" description="Helical" evidence="8">
    <location>
        <begin position="172"/>
        <end position="191"/>
    </location>
</feature>
<comment type="cofactor">
    <cofactor evidence="7">
        <name>Mg(2+)</name>
        <dbReference type="ChEBI" id="CHEBI:18420"/>
    </cofactor>
</comment>
<comment type="subcellular location">
    <subcellularLocation>
        <location evidence="1">Cell membrane</location>
        <topology evidence="1">Multi-pass membrane protein</topology>
    </subcellularLocation>
</comment>
<dbReference type="PANTHER" id="PTHR22926:SF3">
    <property type="entry name" value="UNDECAPRENYL-PHOSPHATE ALPHA-N-ACETYLGLUCOSAMINYL 1-PHOSPHATE TRANSFERASE"/>
    <property type="match status" value="1"/>
</dbReference>
<evidence type="ECO:0000313" key="10">
    <source>
        <dbReference type="Proteomes" id="UP000002715"/>
    </source>
</evidence>
<keyword evidence="7" id="KW-0479">Metal-binding</keyword>
<gene>
    <name evidence="9" type="ordered locus">PMT9312_1319</name>
</gene>
<dbReference type="Proteomes" id="UP000002715">
    <property type="component" value="Chromosome"/>
</dbReference>
<dbReference type="InterPro" id="IPR000715">
    <property type="entry name" value="Glycosyl_transferase_4"/>
</dbReference>
<evidence type="ECO:0000256" key="2">
    <source>
        <dbReference type="ARBA" id="ARBA00022475"/>
    </source>
</evidence>
<evidence type="ECO:0000256" key="5">
    <source>
        <dbReference type="ARBA" id="ARBA00022989"/>
    </source>
</evidence>
<evidence type="ECO:0000313" key="9">
    <source>
        <dbReference type="EMBL" id="ABB50378.1"/>
    </source>
</evidence>
<keyword evidence="4 8" id="KW-0812">Transmembrane</keyword>
<feature type="transmembrane region" description="Helical" evidence="8">
    <location>
        <begin position="109"/>
        <end position="126"/>
    </location>
</feature>
<organism evidence="9 10">
    <name type="scientific">Prochlorococcus marinus (strain MIT 9312)</name>
    <dbReference type="NCBI Taxonomy" id="74546"/>
    <lineage>
        <taxon>Bacteria</taxon>
        <taxon>Bacillati</taxon>
        <taxon>Cyanobacteriota</taxon>
        <taxon>Cyanophyceae</taxon>
        <taxon>Synechococcales</taxon>
        <taxon>Prochlorococcaceae</taxon>
        <taxon>Prochlorococcus</taxon>
    </lineage>
</organism>
<evidence type="ECO:0000256" key="3">
    <source>
        <dbReference type="ARBA" id="ARBA00022679"/>
    </source>
</evidence>
<protein>
    <submittedName>
        <fullName evidence="9">Putative UDP-N-acetylglucosamine-1-phosphate transferase</fullName>
    </submittedName>
</protein>
<dbReference type="GO" id="GO:0009103">
    <property type="term" value="P:lipopolysaccharide biosynthetic process"/>
    <property type="evidence" value="ECO:0007669"/>
    <property type="project" value="TreeGrafter"/>
</dbReference>
<feature type="transmembrane region" description="Helical" evidence="8">
    <location>
        <begin position="300"/>
        <end position="320"/>
    </location>
</feature>
<dbReference type="GO" id="GO:0044038">
    <property type="term" value="P:cell wall macromolecule biosynthetic process"/>
    <property type="evidence" value="ECO:0007669"/>
    <property type="project" value="TreeGrafter"/>
</dbReference>
<feature type="transmembrane region" description="Helical" evidence="8">
    <location>
        <begin position="251"/>
        <end position="273"/>
    </location>
</feature>
<dbReference type="OrthoDB" id="9805475at2"/>
<evidence type="ECO:0000256" key="4">
    <source>
        <dbReference type="ARBA" id="ARBA00022692"/>
    </source>
</evidence>
<dbReference type="EMBL" id="CP000111">
    <property type="protein sequence ID" value="ABB50378.1"/>
    <property type="molecule type" value="Genomic_DNA"/>
</dbReference>
<evidence type="ECO:0000256" key="1">
    <source>
        <dbReference type="ARBA" id="ARBA00004651"/>
    </source>
</evidence>
<dbReference type="KEGG" id="pmi:PMT9312_1319"/>
<dbReference type="eggNOG" id="COG0472">
    <property type="taxonomic scope" value="Bacteria"/>
</dbReference>
<dbReference type="GO" id="GO:0005886">
    <property type="term" value="C:plasma membrane"/>
    <property type="evidence" value="ECO:0007669"/>
    <property type="project" value="UniProtKB-SubCell"/>
</dbReference>
<dbReference type="PANTHER" id="PTHR22926">
    <property type="entry name" value="PHOSPHO-N-ACETYLMURAMOYL-PENTAPEPTIDE-TRANSFERASE"/>
    <property type="match status" value="1"/>
</dbReference>
<dbReference type="PROSITE" id="PS01348">
    <property type="entry name" value="MRAY_2"/>
    <property type="match status" value="1"/>
</dbReference>
<dbReference type="AlphaFoldDB" id="Q319R7"/>
<keyword evidence="2" id="KW-1003">Cell membrane</keyword>
<dbReference type="Pfam" id="PF00953">
    <property type="entry name" value="Glycos_transf_4"/>
    <property type="match status" value="1"/>
</dbReference>
<accession>Q319R7</accession>
<name>Q319R7_PROM9</name>
<dbReference type="RefSeq" id="WP_011376864.1">
    <property type="nucleotide sequence ID" value="NC_007577.1"/>
</dbReference>
<evidence type="ECO:0000256" key="8">
    <source>
        <dbReference type="SAM" id="Phobius"/>
    </source>
</evidence>
<dbReference type="HOGENOM" id="CLU_023982_2_3_3"/>
<feature type="transmembrane region" description="Helical" evidence="8">
    <location>
        <begin position="48"/>
        <end position="68"/>
    </location>
</feature>
<feature type="transmembrane region" description="Helical" evidence="8">
    <location>
        <begin position="226"/>
        <end position="245"/>
    </location>
</feature>
<feature type="binding site" evidence="7">
    <location>
        <position position="224"/>
    </location>
    <ligand>
        <name>Mg(2+)</name>
        <dbReference type="ChEBI" id="CHEBI:18420"/>
    </ligand>
</feature>
<dbReference type="InterPro" id="IPR018480">
    <property type="entry name" value="PNAcMuramoyl-5peptid_Trfase_CS"/>
</dbReference>
<sequence length="329" mass="38370">MNFFYLLLVIFTFISSYLITPKIINFAKNRKIFDEPNYRKKHYSPIPRIGGLGIFFSLTISFSILFLFDKSQIYIQNQSYILFIFVCFLSIFILGFVDDLKSISPFFRLILQFFISTIAWFQLVKIKGLYFYFTNLDNFFNIDSNFISYLFTVFWIVAVINAINWIDGMDGLLIGLTCIYSFTFFVINYLNNNFIDALVSIIMFSACLGFLKFNKYPAKIMTGDGGSYLLGFYLSISVLTCGKSPGIVNPFLITSLLLWPLIDMLRVIIVRILNRKSPFFPDRNHLHYLLVDSGMNQKKCLYIIFFISILMSFLNIVINFKFQNISLPY</sequence>
<reference evidence="10" key="1">
    <citation type="submission" date="2005-07" db="EMBL/GenBank/DDBJ databases">
        <title>Complete sequence of Prochlorococcus marinus str. MIT 9312.</title>
        <authorList>
            <consortium name="US DOE Joint Genome Institute"/>
            <person name="Copeland A."/>
            <person name="Lucas S."/>
            <person name="Lapidus A."/>
            <person name="Barry K."/>
            <person name="Detter J.C."/>
            <person name="Glavina T."/>
            <person name="Hammon N."/>
            <person name="Israni S."/>
            <person name="Pitluck S."/>
            <person name="Thiel J."/>
            <person name="Schmutz J."/>
            <person name="Larimer F."/>
            <person name="Land M."/>
            <person name="Kyrpides N."/>
            <person name="Lykidis A."/>
            <person name="Richardson P."/>
        </authorList>
    </citation>
    <scope>NUCLEOTIDE SEQUENCE [LARGE SCALE GENOMIC DNA]</scope>
    <source>
        <strain evidence="10">MIT 9312</strain>
    </source>
</reference>
<dbReference type="GO" id="GO:0046872">
    <property type="term" value="F:metal ion binding"/>
    <property type="evidence" value="ECO:0007669"/>
    <property type="project" value="UniProtKB-KW"/>
</dbReference>
<evidence type="ECO:0000256" key="7">
    <source>
        <dbReference type="PIRSR" id="PIRSR600715-1"/>
    </source>
</evidence>
<dbReference type="GO" id="GO:0071555">
    <property type="term" value="P:cell wall organization"/>
    <property type="evidence" value="ECO:0007669"/>
    <property type="project" value="TreeGrafter"/>
</dbReference>
<keyword evidence="6 8" id="KW-0472">Membrane</keyword>
<dbReference type="STRING" id="74546.PMT9312_1319"/>
<dbReference type="CDD" id="cd06853">
    <property type="entry name" value="GT_WecA_like"/>
    <property type="match status" value="1"/>
</dbReference>